<sequence>MNVLSQSSADRGLVDAIYDAGLSVDCWQGVVNALAQQFPGSKVVLFSEDVQGRTGMAFVNCGLSDSVVAKYAARLSGINPWVPVAARLPAHVPHVADDVLPSSSFANTEFYAEYISAQEGVESATWIKLYDDESRFAALYVHYPRSAADNYNKAVPILLRELTPLFRHAIELNQRISRRPSEALRSIIDATRAATFVIGADGAVWLCNRAAELALDSGRLVSIDDSGCLVLSDPEPQSRLQALRAQWCRRLAVTDNLVSVKRPDGTADVWTFTPFCGARHAHTAWLDSAAPLLLVSHERRERGTVINIEKLSKVYKLTPAEARLAGHIASGRALREASAEYKIAIGTARNQLKSVFNKVGVHRQNELVALIAEKFSEF</sequence>
<dbReference type="AlphaFoldDB" id="A0AAW9RT18"/>
<dbReference type="GO" id="GO:0003677">
    <property type="term" value="F:DNA binding"/>
    <property type="evidence" value="ECO:0007669"/>
    <property type="project" value="InterPro"/>
</dbReference>
<feature type="domain" description="HTH luxR-type" evidence="1">
    <location>
        <begin position="314"/>
        <end position="371"/>
    </location>
</feature>
<reference evidence="2 3" key="1">
    <citation type="submission" date="2024-02" db="EMBL/GenBank/DDBJ databases">
        <title>Genome analysis and characterization of Microbaculum marinisediminis sp. nov., isolated from marine sediment.</title>
        <authorList>
            <person name="Du Z.-J."/>
            <person name="Ye Y.-Q."/>
            <person name="Zhang Z.-R."/>
            <person name="Yuan S.-M."/>
            <person name="Zhang X.-Y."/>
        </authorList>
    </citation>
    <scope>NUCLEOTIDE SEQUENCE [LARGE SCALE GENOMIC DNA]</scope>
    <source>
        <strain evidence="2 3">SDUM1044001</strain>
    </source>
</reference>
<organism evidence="2 3">
    <name type="scientific">Microbaculum marinum</name>
    <dbReference type="NCBI Taxonomy" id="1764581"/>
    <lineage>
        <taxon>Bacteria</taxon>
        <taxon>Pseudomonadati</taxon>
        <taxon>Pseudomonadota</taxon>
        <taxon>Alphaproteobacteria</taxon>
        <taxon>Hyphomicrobiales</taxon>
        <taxon>Tepidamorphaceae</taxon>
        <taxon>Microbaculum</taxon>
    </lineage>
</organism>
<keyword evidence="3" id="KW-1185">Reference proteome</keyword>
<dbReference type="EMBL" id="JAZHOF010000004">
    <property type="protein sequence ID" value="MEJ8572055.1"/>
    <property type="molecule type" value="Genomic_DNA"/>
</dbReference>
<comment type="caution">
    <text evidence="2">The sequence shown here is derived from an EMBL/GenBank/DDBJ whole genome shotgun (WGS) entry which is preliminary data.</text>
</comment>
<dbReference type="Proteomes" id="UP001378188">
    <property type="component" value="Unassembled WGS sequence"/>
</dbReference>
<proteinExistence type="predicted"/>
<dbReference type="Gene3D" id="1.10.10.10">
    <property type="entry name" value="Winged helix-like DNA-binding domain superfamily/Winged helix DNA-binding domain"/>
    <property type="match status" value="1"/>
</dbReference>
<evidence type="ECO:0000313" key="3">
    <source>
        <dbReference type="Proteomes" id="UP001378188"/>
    </source>
</evidence>
<evidence type="ECO:0000313" key="2">
    <source>
        <dbReference type="EMBL" id="MEJ8572055.1"/>
    </source>
</evidence>
<dbReference type="SMART" id="SM00421">
    <property type="entry name" value="HTH_LUXR"/>
    <property type="match status" value="1"/>
</dbReference>
<dbReference type="InterPro" id="IPR036388">
    <property type="entry name" value="WH-like_DNA-bd_sf"/>
</dbReference>
<protein>
    <submittedName>
        <fullName evidence="2">PAS domain-containing protein</fullName>
    </submittedName>
</protein>
<dbReference type="SUPFAM" id="SSF46894">
    <property type="entry name" value="C-terminal effector domain of the bipartite response regulators"/>
    <property type="match status" value="1"/>
</dbReference>
<dbReference type="RefSeq" id="WP_340329753.1">
    <property type="nucleotide sequence ID" value="NZ_JAZHOF010000004.1"/>
</dbReference>
<dbReference type="InterPro" id="IPR000792">
    <property type="entry name" value="Tscrpt_reg_LuxR_C"/>
</dbReference>
<evidence type="ECO:0000259" key="1">
    <source>
        <dbReference type="SMART" id="SM00421"/>
    </source>
</evidence>
<dbReference type="InterPro" id="IPR016032">
    <property type="entry name" value="Sig_transdc_resp-reg_C-effctor"/>
</dbReference>
<accession>A0AAW9RT18</accession>
<dbReference type="GO" id="GO:0006355">
    <property type="term" value="P:regulation of DNA-templated transcription"/>
    <property type="evidence" value="ECO:0007669"/>
    <property type="project" value="InterPro"/>
</dbReference>
<name>A0AAW9RT18_9HYPH</name>
<gene>
    <name evidence="2" type="ORF">V3328_11255</name>
</gene>